<dbReference type="CDD" id="cd06171">
    <property type="entry name" value="Sigma70_r4"/>
    <property type="match status" value="1"/>
</dbReference>
<dbReference type="RefSeq" id="WP_167992299.1">
    <property type="nucleotide sequence ID" value="NZ_JAATJL010000001.1"/>
</dbReference>
<evidence type="ECO:0000313" key="9">
    <source>
        <dbReference type="Proteomes" id="UP000547458"/>
    </source>
</evidence>
<keyword evidence="3" id="KW-0731">Sigma factor</keyword>
<accession>A0A846RK24</accession>
<evidence type="ECO:0000259" key="7">
    <source>
        <dbReference type="Pfam" id="PF08281"/>
    </source>
</evidence>
<comment type="similarity">
    <text evidence="1">Belongs to the sigma-70 factor family. ECF subfamily.</text>
</comment>
<dbReference type="InterPro" id="IPR014284">
    <property type="entry name" value="RNA_pol_sigma-70_dom"/>
</dbReference>
<dbReference type="SUPFAM" id="SSF88946">
    <property type="entry name" value="Sigma2 domain of RNA polymerase sigma factors"/>
    <property type="match status" value="1"/>
</dbReference>
<evidence type="ECO:0000259" key="6">
    <source>
        <dbReference type="Pfam" id="PF04542"/>
    </source>
</evidence>
<dbReference type="Pfam" id="PF04542">
    <property type="entry name" value="Sigma70_r2"/>
    <property type="match status" value="1"/>
</dbReference>
<dbReference type="EMBL" id="JAATJL010000001">
    <property type="protein sequence ID" value="NJC22020.1"/>
    <property type="molecule type" value="Genomic_DNA"/>
</dbReference>
<protein>
    <submittedName>
        <fullName evidence="8">RNA polymerase sigma-70 factor (ECF subfamily)</fullName>
    </submittedName>
</protein>
<dbReference type="Pfam" id="PF08281">
    <property type="entry name" value="Sigma70_r4_2"/>
    <property type="match status" value="1"/>
</dbReference>
<dbReference type="Proteomes" id="UP000547458">
    <property type="component" value="Unassembled WGS sequence"/>
</dbReference>
<keyword evidence="2" id="KW-0805">Transcription regulation</keyword>
<keyword evidence="5" id="KW-0804">Transcription</keyword>
<dbReference type="AlphaFoldDB" id="A0A846RK24"/>
<gene>
    <name evidence="8" type="ORF">BJ994_001096</name>
</gene>
<feature type="domain" description="RNA polymerase sigma factor 70 region 4 type 2" evidence="7">
    <location>
        <begin position="112"/>
        <end position="163"/>
    </location>
</feature>
<dbReference type="GO" id="GO:0006352">
    <property type="term" value="P:DNA-templated transcription initiation"/>
    <property type="evidence" value="ECO:0007669"/>
    <property type="project" value="InterPro"/>
</dbReference>
<keyword evidence="4" id="KW-0238">DNA-binding</keyword>
<proteinExistence type="inferred from homology"/>
<reference evidence="8 9" key="1">
    <citation type="submission" date="2020-03" db="EMBL/GenBank/DDBJ databases">
        <title>Sequencing the genomes of 1000 actinobacteria strains.</title>
        <authorList>
            <person name="Klenk H.-P."/>
        </authorList>
    </citation>
    <scope>NUCLEOTIDE SEQUENCE [LARGE SCALE GENOMIC DNA]</scope>
    <source>
        <strain evidence="8 9">DSM 16403</strain>
    </source>
</reference>
<evidence type="ECO:0000256" key="3">
    <source>
        <dbReference type="ARBA" id="ARBA00023082"/>
    </source>
</evidence>
<dbReference type="InterPro" id="IPR039425">
    <property type="entry name" value="RNA_pol_sigma-70-like"/>
</dbReference>
<dbReference type="NCBIfam" id="TIGR02937">
    <property type="entry name" value="sigma70-ECF"/>
    <property type="match status" value="1"/>
</dbReference>
<comment type="caution">
    <text evidence="8">The sequence shown here is derived from an EMBL/GenBank/DDBJ whole genome shotgun (WGS) entry which is preliminary data.</text>
</comment>
<keyword evidence="9" id="KW-1185">Reference proteome</keyword>
<dbReference type="InterPro" id="IPR036388">
    <property type="entry name" value="WH-like_DNA-bd_sf"/>
</dbReference>
<dbReference type="InterPro" id="IPR007627">
    <property type="entry name" value="RNA_pol_sigma70_r2"/>
</dbReference>
<dbReference type="GO" id="GO:0016987">
    <property type="term" value="F:sigma factor activity"/>
    <property type="evidence" value="ECO:0007669"/>
    <property type="project" value="UniProtKB-KW"/>
</dbReference>
<dbReference type="PANTHER" id="PTHR43133:SF8">
    <property type="entry name" value="RNA POLYMERASE SIGMA FACTOR HI_1459-RELATED"/>
    <property type="match status" value="1"/>
</dbReference>
<feature type="domain" description="RNA polymerase sigma-70 region 2" evidence="6">
    <location>
        <begin position="23"/>
        <end position="87"/>
    </location>
</feature>
<evidence type="ECO:0000313" key="8">
    <source>
        <dbReference type="EMBL" id="NJC22020.1"/>
    </source>
</evidence>
<dbReference type="SUPFAM" id="SSF88659">
    <property type="entry name" value="Sigma3 and sigma4 domains of RNA polymerase sigma factors"/>
    <property type="match status" value="1"/>
</dbReference>
<evidence type="ECO:0000256" key="2">
    <source>
        <dbReference type="ARBA" id="ARBA00023015"/>
    </source>
</evidence>
<organism evidence="8 9">
    <name type="scientific">Arthrobacter pigmenti</name>
    <dbReference type="NCBI Taxonomy" id="271432"/>
    <lineage>
        <taxon>Bacteria</taxon>
        <taxon>Bacillati</taxon>
        <taxon>Actinomycetota</taxon>
        <taxon>Actinomycetes</taxon>
        <taxon>Micrococcales</taxon>
        <taxon>Micrococcaceae</taxon>
        <taxon>Arthrobacter</taxon>
    </lineage>
</organism>
<sequence>MDRIRASGVTVLQRYDDVFAAMHREHRERVFRFIHRRISSREASEELTNDVFRIAWQKNPDAASVTPAWLLRVARNVIGNEYRRRERAEQLMERVRESVVIAARAGHGAQQQAVADALLRLRDKEREILLLAYWDDLSIAGMGEVLGCSASAAKVRLHRARAAFAQMMPASLLAEEEA</sequence>
<evidence type="ECO:0000256" key="4">
    <source>
        <dbReference type="ARBA" id="ARBA00023125"/>
    </source>
</evidence>
<dbReference type="Gene3D" id="1.10.1740.10">
    <property type="match status" value="1"/>
</dbReference>
<dbReference type="InterPro" id="IPR013325">
    <property type="entry name" value="RNA_pol_sigma_r2"/>
</dbReference>
<dbReference type="InterPro" id="IPR013249">
    <property type="entry name" value="RNA_pol_sigma70_r4_t2"/>
</dbReference>
<dbReference type="InterPro" id="IPR013324">
    <property type="entry name" value="RNA_pol_sigma_r3/r4-like"/>
</dbReference>
<evidence type="ECO:0000256" key="1">
    <source>
        <dbReference type="ARBA" id="ARBA00010641"/>
    </source>
</evidence>
<evidence type="ECO:0000256" key="5">
    <source>
        <dbReference type="ARBA" id="ARBA00023163"/>
    </source>
</evidence>
<dbReference type="GO" id="GO:0003677">
    <property type="term" value="F:DNA binding"/>
    <property type="evidence" value="ECO:0007669"/>
    <property type="project" value="UniProtKB-KW"/>
</dbReference>
<dbReference type="Gene3D" id="1.10.10.10">
    <property type="entry name" value="Winged helix-like DNA-binding domain superfamily/Winged helix DNA-binding domain"/>
    <property type="match status" value="1"/>
</dbReference>
<dbReference type="PANTHER" id="PTHR43133">
    <property type="entry name" value="RNA POLYMERASE ECF-TYPE SIGMA FACTO"/>
    <property type="match status" value="1"/>
</dbReference>
<name>A0A846RK24_9MICC</name>